<dbReference type="GO" id="GO:0030246">
    <property type="term" value="F:carbohydrate binding"/>
    <property type="evidence" value="ECO:0007669"/>
    <property type="project" value="UniProtKB-KW"/>
</dbReference>
<gene>
    <name evidence="2" type="ORF">BZB76_4134</name>
</gene>
<organism evidence="2 3">
    <name type="scientific">Actinomadura pelletieri DSM 43383</name>
    <dbReference type="NCBI Taxonomy" id="1120940"/>
    <lineage>
        <taxon>Bacteria</taxon>
        <taxon>Bacillati</taxon>
        <taxon>Actinomycetota</taxon>
        <taxon>Actinomycetes</taxon>
        <taxon>Streptosporangiales</taxon>
        <taxon>Thermomonosporaceae</taxon>
        <taxon>Actinomadura</taxon>
    </lineage>
</organism>
<dbReference type="EMBL" id="RBWU01000004">
    <property type="protein sequence ID" value="RKS73443.1"/>
    <property type="molecule type" value="Genomic_DNA"/>
</dbReference>
<dbReference type="Proteomes" id="UP000274601">
    <property type="component" value="Unassembled WGS sequence"/>
</dbReference>
<evidence type="ECO:0000313" key="2">
    <source>
        <dbReference type="EMBL" id="RKS73443.1"/>
    </source>
</evidence>
<sequence>MILLGTLVLQDTPRGTPVIKHLALTGLALTVAAMATGLVAAASASTPQRALAAPVCLDATNSRADNTNVRLWSCLNHPNQKWVIRDGQIIVADTLASNPVCLDATNSRADNTNVRLWSCLNHPNQKWVIRDGQIIVADTLASNPVCLDATNSRADNTNVRLWSCLNHPNQKWVIRDGQIIVADTFA</sequence>
<dbReference type="SUPFAM" id="SSF50370">
    <property type="entry name" value="Ricin B-like lectins"/>
    <property type="match status" value="1"/>
</dbReference>
<dbReference type="Pfam" id="PF00652">
    <property type="entry name" value="Ricin_B_lectin"/>
    <property type="match status" value="1"/>
</dbReference>
<dbReference type="Gene3D" id="2.80.10.50">
    <property type="match status" value="2"/>
</dbReference>
<accession>A0A495QLP1</accession>
<reference evidence="2 3" key="1">
    <citation type="submission" date="2018-10" db="EMBL/GenBank/DDBJ databases">
        <title>Genomic Encyclopedia of Archaeal and Bacterial Type Strains, Phase II (KMG-II): from individual species to whole genera.</title>
        <authorList>
            <person name="Goeker M."/>
        </authorList>
    </citation>
    <scope>NUCLEOTIDE SEQUENCE [LARGE SCALE GENOMIC DNA]</scope>
    <source>
        <strain evidence="2 3">DSM 43383</strain>
    </source>
</reference>
<dbReference type="CDD" id="cd00161">
    <property type="entry name" value="beta-trefoil_Ricin-like"/>
    <property type="match status" value="1"/>
</dbReference>
<protein>
    <submittedName>
        <fullName evidence="2">Ricin-type beta-trefoil lectin protein</fullName>
    </submittedName>
</protein>
<evidence type="ECO:0000313" key="3">
    <source>
        <dbReference type="Proteomes" id="UP000274601"/>
    </source>
</evidence>
<comment type="caution">
    <text evidence="2">The sequence shown here is derived from an EMBL/GenBank/DDBJ whole genome shotgun (WGS) entry which is preliminary data.</text>
</comment>
<dbReference type="InterPro" id="IPR000772">
    <property type="entry name" value="Ricin_B_lectin"/>
</dbReference>
<keyword evidence="2" id="KW-0430">Lectin</keyword>
<evidence type="ECO:0000259" key="1">
    <source>
        <dbReference type="SMART" id="SM00458"/>
    </source>
</evidence>
<dbReference type="SMART" id="SM00458">
    <property type="entry name" value="RICIN"/>
    <property type="match status" value="1"/>
</dbReference>
<name>A0A495QLP1_9ACTN</name>
<dbReference type="PROSITE" id="PS50231">
    <property type="entry name" value="RICIN_B_LECTIN"/>
    <property type="match status" value="1"/>
</dbReference>
<feature type="domain" description="Ricin B lectin" evidence="1">
    <location>
        <begin position="46"/>
        <end position="175"/>
    </location>
</feature>
<proteinExistence type="predicted"/>
<dbReference type="AlphaFoldDB" id="A0A495QLP1"/>
<dbReference type="InterPro" id="IPR035992">
    <property type="entry name" value="Ricin_B-like_lectins"/>
</dbReference>
<keyword evidence="3" id="KW-1185">Reference proteome</keyword>